<dbReference type="AlphaFoldDB" id="A0A372M694"/>
<dbReference type="EMBL" id="QUAK01000068">
    <property type="protein sequence ID" value="RFU86369.1"/>
    <property type="molecule type" value="Genomic_DNA"/>
</dbReference>
<proteinExistence type="predicted"/>
<feature type="compositionally biased region" description="Low complexity" evidence="1">
    <location>
        <begin position="67"/>
        <end position="86"/>
    </location>
</feature>
<evidence type="ECO:0000313" key="2">
    <source>
        <dbReference type="EMBL" id="RFU86369.1"/>
    </source>
</evidence>
<organism evidence="2 3">
    <name type="scientific">Streptomyces triticagri</name>
    <dbReference type="NCBI Taxonomy" id="2293568"/>
    <lineage>
        <taxon>Bacteria</taxon>
        <taxon>Bacillati</taxon>
        <taxon>Actinomycetota</taxon>
        <taxon>Actinomycetes</taxon>
        <taxon>Kitasatosporales</taxon>
        <taxon>Streptomycetaceae</taxon>
        <taxon>Streptomyces</taxon>
    </lineage>
</organism>
<feature type="region of interest" description="Disordered" evidence="1">
    <location>
        <begin position="67"/>
        <end position="140"/>
    </location>
</feature>
<comment type="caution">
    <text evidence="2">The sequence shown here is derived from an EMBL/GenBank/DDBJ whole genome shotgun (WGS) entry which is preliminary data.</text>
</comment>
<protein>
    <submittedName>
        <fullName evidence="2">Uncharacterized protein</fullName>
    </submittedName>
</protein>
<reference evidence="2 3" key="1">
    <citation type="submission" date="2018-08" db="EMBL/GenBank/DDBJ databases">
        <title>Isolation, diversity and antifungal activity of Actinobacteria from wheat.</title>
        <authorList>
            <person name="Han C."/>
        </authorList>
    </citation>
    <scope>NUCLEOTIDE SEQUENCE [LARGE SCALE GENOMIC DNA]</scope>
    <source>
        <strain evidence="2 3">NEAU-YY421</strain>
    </source>
</reference>
<sequence length="140" mass="14186">MGCSGGRPQVVALFCRTGEPGSDRGAIRRTGLGCERGAAWRAAHPPVPGVFRRLQPAARAVPLAALPSGPYCSPCGGPSARSSPGSRARRSGASHCPRTSPHGPAGGRDAAGPCRRAAAQLVRTPSRNGSTAARQPSGRS</sequence>
<name>A0A372M694_9ACTN</name>
<gene>
    <name evidence="2" type="ORF">DY218_12445</name>
</gene>
<evidence type="ECO:0000313" key="3">
    <source>
        <dbReference type="Proteomes" id="UP000263094"/>
    </source>
</evidence>
<feature type="compositionally biased region" description="Polar residues" evidence="1">
    <location>
        <begin position="123"/>
        <end position="140"/>
    </location>
</feature>
<keyword evidence="3" id="KW-1185">Reference proteome</keyword>
<dbReference type="Proteomes" id="UP000263094">
    <property type="component" value="Unassembled WGS sequence"/>
</dbReference>
<evidence type="ECO:0000256" key="1">
    <source>
        <dbReference type="SAM" id="MobiDB-lite"/>
    </source>
</evidence>
<accession>A0A372M694</accession>